<dbReference type="GeneID" id="139180554"/>
<keyword evidence="1" id="KW-1133">Transmembrane helix</keyword>
<sequence>MRAWVASASALSANGRARHTAFHTAANPRSGTWHARPCRLSNQLRGGCHIYPSRGPLQPLCRRSLRPARAAARAAVSSQPRVPSVPRSLRGHALHDLALLRPRSLGRALLRLRSSLQDAPLAAHSTAAVTSVPCSSRRSPFSALRRLRSPHREAPPAALLTAVLTSVPRSPHRVAAAPAALLMAALLTAVLTSVPRSPHEDAPLAALLTAALLTAVLTSVPRSPHRVAAAPAALLMAALLTAVLTSVPRSPHEDAPLAALLTAALLTAALTSPSRRSDRAPHGCAHLSAAVFVATISSQPSGLTVLWAWSAWRRGDWQSPTSRVGAFEELDKHILKCM</sequence>
<feature type="transmembrane region" description="Helical" evidence="1">
    <location>
        <begin position="255"/>
        <end position="272"/>
    </location>
</feature>
<evidence type="ECO:0000313" key="2">
    <source>
        <dbReference type="Proteomes" id="UP001652663"/>
    </source>
</evidence>
<dbReference type="Proteomes" id="UP001652663">
    <property type="component" value="Chromosome 29"/>
</dbReference>
<accession>A0ABM4RSI3</accession>
<proteinExistence type="predicted"/>
<keyword evidence="1" id="KW-0812">Transmembrane</keyword>
<organism evidence="2 3">
    <name type="scientific">Bos indicus</name>
    <name type="common">Zebu</name>
    <dbReference type="NCBI Taxonomy" id="9915"/>
    <lineage>
        <taxon>Eukaryota</taxon>
        <taxon>Metazoa</taxon>
        <taxon>Chordata</taxon>
        <taxon>Craniata</taxon>
        <taxon>Vertebrata</taxon>
        <taxon>Euteleostomi</taxon>
        <taxon>Mammalia</taxon>
        <taxon>Eutheria</taxon>
        <taxon>Laurasiatheria</taxon>
        <taxon>Artiodactyla</taxon>
        <taxon>Ruminantia</taxon>
        <taxon>Pecora</taxon>
        <taxon>Bovidae</taxon>
        <taxon>Bovinae</taxon>
        <taxon>Bos</taxon>
    </lineage>
</organism>
<dbReference type="RefSeq" id="XP_070638503.1">
    <property type="nucleotide sequence ID" value="XM_070782402.1"/>
</dbReference>
<gene>
    <name evidence="3" type="primary">LOC139180554</name>
</gene>
<protein>
    <submittedName>
        <fullName evidence="3">Uncharacterized protein</fullName>
    </submittedName>
</protein>
<keyword evidence="2" id="KW-1185">Reference proteome</keyword>
<feature type="transmembrane region" description="Helical" evidence="1">
    <location>
        <begin position="284"/>
        <end position="309"/>
    </location>
</feature>
<reference evidence="3" key="1">
    <citation type="submission" date="2025-08" db="UniProtKB">
        <authorList>
            <consortium name="RefSeq"/>
        </authorList>
    </citation>
    <scope>IDENTIFICATION</scope>
    <source>
        <tissue evidence="3">Blood</tissue>
    </source>
</reference>
<feature type="transmembrane region" description="Helical" evidence="1">
    <location>
        <begin position="202"/>
        <end position="220"/>
    </location>
</feature>
<keyword evidence="1" id="KW-0472">Membrane</keyword>
<evidence type="ECO:0000313" key="3">
    <source>
        <dbReference type="RefSeq" id="XP_070638503.1"/>
    </source>
</evidence>
<name>A0ABM4RSI3_BOSIN</name>
<feature type="transmembrane region" description="Helical" evidence="1">
    <location>
        <begin position="174"/>
        <end position="196"/>
    </location>
</feature>
<feature type="transmembrane region" description="Helical" evidence="1">
    <location>
        <begin position="227"/>
        <end position="249"/>
    </location>
</feature>
<evidence type="ECO:0000256" key="1">
    <source>
        <dbReference type="SAM" id="Phobius"/>
    </source>
</evidence>